<feature type="compositionally biased region" description="Low complexity" evidence="1">
    <location>
        <begin position="48"/>
        <end position="57"/>
    </location>
</feature>
<feature type="compositionally biased region" description="Polar residues" evidence="1">
    <location>
        <begin position="34"/>
        <end position="47"/>
    </location>
</feature>
<dbReference type="RefSeq" id="WP_023353483.1">
    <property type="nucleotide sequence ID" value="NZ_KI535366.1"/>
</dbReference>
<organism evidence="2 3">
    <name type="scientific">Catonella morbi ATCC 51271</name>
    <dbReference type="NCBI Taxonomy" id="592026"/>
    <lineage>
        <taxon>Bacteria</taxon>
        <taxon>Bacillati</taxon>
        <taxon>Bacillota</taxon>
        <taxon>Clostridia</taxon>
        <taxon>Lachnospirales</taxon>
        <taxon>Lachnospiraceae</taxon>
        <taxon>Catonella</taxon>
    </lineage>
</organism>
<name>V2Y5M6_9FIRM</name>
<evidence type="ECO:0000256" key="1">
    <source>
        <dbReference type="SAM" id="MobiDB-lite"/>
    </source>
</evidence>
<evidence type="ECO:0000313" key="3">
    <source>
        <dbReference type="Proteomes" id="UP000018227"/>
    </source>
</evidence>
<gene>
    <name evidence="2" type="ORF">GCWU0000282_000592</name>
</gene>
<accession>V2Y5M6</accession>
<dbReference type="eggNOG" id="ENOG50307Y4">
    <property type="taxonomic scope" value="Bacteria"/>
</dbReference>
<dbReference type="STRING" id="592026.GCWU0000282_000592"/>
<dbReference type="Proteomes" id="UP000018227">
    <property type="component" value="Unassembled WGS sequence"/>
</dbReference>
<evidence type="ECO:0000313" key="2">
    <source>
        <dbReference type="EMBL" id="ESL04243.1"/>
    </source>
</evidence>
<comment type="caution">
    <text evidence="2">The sequence shown here is derived from an EMBL/GenBank/DDBJ whole genome shotgun (WGS) entry which is preliminary data.</text>
</comment>
<keyword evidence="3" id="KW-1185">Reference proteome</keyword>
<dbReference type="AlphaFoldDB" id="V2Y5M6"/>
<proteinExistence type="predicted"/>
<feature type="region of interest" description="Disordered" evidence="1">
    <location>
        <begin position="258"/>
        <end position="279"/>
    </location>
</feature>
<protein>
    <submittedName>
        <fullName evidence="2">Uncharacterized protein</fullName>
    </submittedName>
</protein>
<feature type="region of interest" description="Disordered" evidence="1">
    <location>
        <begin position="27"/>
        <end position="82"/>
    </location>
</feature>
<reference evidence="2 3" key="1">
    <citation type="submission" date="2013-06" db="EMBL/GenBank/DDBJ databases">
        <authorList>
            <person name="Weinstock G."/>
            <person name="Sodergren E."/>
            <person name="Clifton S."/>
            <person name="Fulton L."/>
            <person name="Fulton B."/>
            <person name="Courtney L."/>
            <person name="Fronick C."/>
            <person name="Harrison M."/>
            <person name="Strong C."/>
            <person name="Farmer C."/>
            <person name="Delahaunty K."/>
            <person name="Markovic C."/>
            <person name="Hall O."/>
            <person name="Minx P."/>
            <person name="Tomlinson C."/>
            <person name="Mitreva M."/>
            <person name="Nelson J."/>
            <person name="Hou S."/>
            <person name="Wollam A."/>
            <person name="Pepin K.H."/>
            <person name="Johnson M."/>
            <person name="Bhonagiri V."/>
            <person name="Nash W.E."/>
            <person name="Warren W."/>
            <person name="Chinwalla A."/>
            <person name="Mardis E.R."/>
            <person name="Wilson R.K."/>
        </authorList>
    </citation>
    <scope>NUCLEOTIDE SEQUENCE [LARGE SCALE GENOMIC DNA]</scope>
    <source>
        <strain evidence="2 3">ATCC 51271</strain>
    </source>
</reference>
<dbReference type="EMBL" id="ACIL03000005">
    <property type="protein sequence ID" value="ESL04243.1"/>
    <property type="molecule type" value="Genomic_DNA"/>
</dbReference>
<sequence length="279" mass="30168">MSSIIPGISPIQKPVETAEKIVQKAKESAGSAITAKSPSEQNTTLDPKSTSKVAATAKTKETNKAAVYEKAQPTDSKKEPYKINKMSKEDRAALVKALKEEVEARQKQFLDLVTKTISGQGEKAAIANGNMDDIWKKLAKGDFTVSEAAKKQAQEEISEKGYWGVEQTSKRMFDYASALAGDDVDKMKAMQAAMEKGYKEATKAWGKDLPEISKKTLEAANKLFEDYYKSKGVTNEQAMAAQASSELTSQAVAQAASTANSVQKQPDQAIKGVQSISKS</sequence>
<dbReference type="HOGENOM" id="CLU_086921_0_0_9"/>